<keyword evidence="3" id="KW-0804">Transcription</keyword>
<dbReference type="STRING" id="1527.SAMN04489757_10493"/>
<dbReference type="Pfam" id="PF14526">
    <property type="entry name" value="Cass2"/>
    <property type="match status" value="1"/>
</dbReference>
<dbReference type="PROSITE" id="PS01124">
    <property type="entry name" value="HTH_ARAC_FAMILY_2"/>
    <property type="match status" value="1"/>
</dbReference>
<dbReference type="GO" id="GO:0003700">
    <property type="term" value="F:DNA-binding transcription factor activity"/>
    <property type="evidence" value="ECO:0007669"/>
    <property type="project" value="InterPro"/>
</dbReference>
<dbReference type="EMBL" id="FOWD01000004">
    <property type="protein sequence ID" value="SFN91656.1"/>
    <property type="molecule type" value="Genomic_DNA"/>
</dbReference>
<organism evidence="5 6">
    <name type="scientific">Anaerocolumna aminovalerica</name>
    <dbReference type="NCBI Taxonomy" id="1527"/>
    <lineage>
        <taxon>Bacteria</taxon>
        <taxon>Bacillati</taxon>
        <taxon>Bacillota</taxon>
        <taxon>Clostridia</taxon>
        <taxon>Lachnospirales</taxon>
        <taxon>Lachnospiraceae</taxon>
        <taxon>Anaerocolumna</taxon>
    </lineage>
</organism>
<keyword evidence="2" id="KW-0238">DNA-binding</keyword>
<reference evidence="5 6" key="1">
    <citation type="submission" date="2016-10" db="EMBL/GenBank/DDBJ databases">
        <authorList>
            <person name="de Groot N.N."/>
        </authorList>
    </citation>
    <scope>NUCLEOTIDE SEQUENCE [LARGE SCALE GENOMIC DNA]</scope>
    <source>
        <strain evidence="5 6">DSM 1283</strain>
    </source>
</reference>
<dbReference type="Proteomes" id="UP000198806">
    <property type="component" value="Unassembled WGS sequence"/>
</dbReference>
<dbReference type="GO" id="GO:0043565">
    <property type="term" value="F:sequence-specific DNA binding"/>
    <property type="evidence" value="ECO:0007669"/>
    <property type="project" value="InterPro"/>
</dbReference>
<dbReference type="InterPro" id="IPR050959">
    <property type="entry name" value="MarA-like"/>
</dbReference>
<gene>
    <name evidence="5" type="ORF">SAMN04489757_10493</name>
</gene>
<feature type="domain" description="HTH araC/xylS-type" evidence="4">
    <location>
        <begin position="9"/>
        <end position="107"/>
    </location>
</feature>
<evidence type="ECO:0000256" key="1">
    <source>
        <dbReference type="ARBA" id="ARBA00023015"/>
    </source>
</evidence>
<dbReference type="InterPro" id="IPR029441">
    <property type="entry name" value="Cass2"/>
</dbReference>
<sequence length="288" mass="33711">MEYNLLNIARIVDYIETHLEDKLDLESIANEVGYSKYHIHRMFTSIVGLPIHSYVQRRRLTESARLLIFTNQSIIHIALLAGYETQQSFSVAFKALFNCTPQALRKKKKFYPLQLKFTVDGKKHLRGDMVMEIKEVEIDRLLLVGYKADTQKGFSVIGKCWRKLHSNKKKIRSRVDENFLIGLNDYVNYSYENEQPGFDYYAAATVSNFSEIPKGMETKELLPSRYMVFSFRGRNQDSLQPIVDYIYKEWFPQSTCQLNENAKYDFAKYGEILDKDGNSNIEYWVPIL</sequence>
<dbReference type="SMART" id="SM00342">
    <property type="entry name" value="HTH_ARAC"/>
    <property type="match status" value="1"/>
</dbReference>
<evidence type="ECO:0000256" key="2">
    <source>
        <dbReference type="ARBA" id="ARBA00023125"/>
    </source>
</evidence>
<dbReference type="Pfam" id="PF12833">
    <property type="entry name" value="HTH_18"/>
    <property type="match status" value="1"/>
</dbReference>
<dbReference type="SUPFAM" id="SSF46689">
    <property type="entry name" value="Homeodomain-like"/>
    <property type="match status" value="2"/>
</dbReference>
<dbReference type="InterPro" id="IPR009057">
    <property type="entry name" value="Homeodomain-like_sf"/>
</dbReference>
<evidence type="ECO:0000313" key="5">
    <source>
        <dbReference type="EMBL" id="SFN91656.1"/>
    </source>
</evidence>
<dbReference type="InterPro" id="IPR018060">
    <property type="entry name" value="HTH_AraC"/>
</dbReference>
<proteinExistence type="predicted"/>
<dbReference type="InterPro" id="IPR010499">
    <property type="entry name" value="AraC_E-bd"/>
</dbReference>
<dbReference type="SMART" id="SM00871">
    <property type="entry name" value="AraC_E_bind"/>
    <property type="match status" value="1"/>
</dbReference>
<dbReference type="InterPro" id="IPR011256">
    <property type="entry name" value="Reg_factor_effector_dom_sf"/>
</dbReference>
<evidence type="ECO:0000256" key="3">
    <source>
        <dbReference type="ARBA" id="ARBA00023163"/>
    </source>
</evidence>
<dbReference type="Gene3D" id="1.10.10.60">
    <property type="entry name" value="Homeodomain-like"/>
    <property type="match status" value="2"/>
</dbReference>
<dbReference type="OrthoDB" id="9782503at2"/>
<dbReference type="PANTHER" id="PTHR47504:SF5">
    <property type="entry name" value="RIGHT ORIGIN-BINDING PROTEIN"/>
    <property type="match status" value="1"/>
</dbReference>
<keyword evidence="6" id="KW-1185">Reference proteome</keyword>
<accession>A0A1I5CXR4</accession>
<dbReference type="Gene3D" id="3.20.80.10">
    <property type="entry name" value="Regulatory factor, effector binding domain"/>
    <property type="match status" value="1"/>
</dbReference>
<protein>
    <submittedName>
        <fullName evidence="5">Transcriptional regulator, AraC family</fullName>
    </submittedName>
</protein>
<name>A0A1I5CXR4_9FIRM</name>
<dbReference type="RefSeq" id="WP_091684437.1">
    <property type="nucleotide sequence ID" value="NZ_BAABFM010000079.1"/>
</dbReference>
<dbReference type="AlphaFoldDB" id="A0A1I5CXR4"/>
<evidence type="ECO:0000313" key="6">
    <source>
        <dbReference type="Proteomes" id="UP000198806"/>
    </source>
</evidence>
<dbReference type="SUPFAM" id="SSF55136">
    <property type="entry name" value="Probable bacterial effector-binding domain"/>
    <property type="match status" value="1"/>
</dbReference>
<dbReference type="PANTHER" id="PTHR47504">
    <property type="entry name" value="RIGHT ORIGIN-BINDING PROTEIN"/>
    <property type="match status" value="1"/>
</dbReference>
<keyword evidence="1" id="KW-0805">Transcription regulation</keyword>
<evidence type="ECO:0000259" key="4">
    <source>
        <dbReference type="PROSITE" id="PS01124"/>
    </source>
</evidence>